<dbReference type="PROSITE" id="PS51257">
    <property type="entry name" value="PROKAR_LIPOPROTEIN"/>
    <property type="match status" value="1"/>
</dbReference>
<accession>A0A085TTJ5</accession>
<protein>
    <submittedName>
        <fullName evidence="1">Lipoprotein</fullName>
    </submittedName>
</protein>
<dbReference type="Pfam" id="PF11233">
    <property type="entry name" value="DUF3035"/>
    <property type="match status" value="1"/>
</dbReference>
<sequence length="183" mass="19523">MQARIGTLGIAFAAVLTLAACGNGREPQLMNLRSSHQGPDEFSVLPTKPLEMPKDLASLPTPTPGGKNLTDPTPKADAVAALGGNPRRLDETGQVPAADGALLAAASRYGTQPGIRQTLAAEDYQWRKDHDGRLLERALQVSVYYKAYKPMELDQSAELERWRRLGVVTPGAPPSGAAQKAVK</sequence>
<dbReference type="AlphaFoldDB" id="A0A085TTJ5"/>
<reference evidence="1 2" key="2">
    <citation type="journal article" date="2015" name="Antonie Van Leeuwenhoek">
        <title>Thioclava indica sp. nov., isolated from surface seawater of the Indian Ocean.</title>
        <authorList>
            <person name="Liu Y."/>
            <person name="Lai Q."/>
            <person name="Du J."/>
            <person name="Xu H."/>
            <person name="Jiang L."/>
            <person name="Shao Z."/>
        </authorList>
    </citation>
    <scope>NUCLEOTIDE SEQUENCE [LARGE SCALE GENOMIC DNA]</scope>
    <source>
        <strain evidence="1 2">13D2W-2</strain>
    </source>
</reference>
<dbReference type="RefSeq" id="WP_038147870.1">
    <property type="nucleotide sequence ID" value="NZ_AQRC01000013.1"/>
</dbReference>
<reference evidence="2" key="1">
    <citation type="submission" date="2013-04" db="EMBL/GenBank/DDBJ databases">
        <title>Thioclava sp. 13D2W-2 Genome Sequencing.</title>
        <authorList>
            <person name="Lai Q."/>
            <person name="Li G."/>
            <person name="Shao Z."/>
        </authorList>
    </citation>
    <scope>NUCLEOTIDE SEQUENCE [LARGE SCALE GENOMIC DNA]</scope>
    <source>
        <strain evidence="2">13D2W-2</strain>
    </source>
</reference>
<dbReference type="Proteomes" id="UP000028607">
    <property type="component" value="Unassembled WGS sequence"/>
</dbReference>
<keyword evidence="2" id="KW-1185">Reference proteome</keyword>
<evidence type="ECO:0000313" key="1">
    <source>
        <dbReference type="EMBL" id="KFE34042.1"/>
    </source>
</evidence>
<dbReference type="PATRIC" id="fig|1317124.6.peg.3018"/>
<dbReference type="eggNOG" id="ENOG50319MP">
    <property type="taxonomic scope" value="Bacteria"/>
</dbReference>
<name>A0A085TTJ5_9RHOB</name>
<organism evidence="1 2">
    <name type="scientific">Thioclava atlantica</name>
    <dbReference type="NCBI Taxonomy" id="1317124"/>
    <lineage>
        <taxon>Bacteria</taxon>
        <taxon>Pseudomonadati</taxon>
        <taxon>Pseudomonadota</taxon>
        <taxon>Alphaproteobacteria</taxon>
        <taxon>Rhodobacterales</taxon>
        <taxon>Paracoccaceae</taxon>
        <taxon>Thioclava</taxon>
    </lineage>
</organism>
<keyword evidence="1" id="KW-0449">Lipoprotein</keyword>
<gene>
    <name evidence="1" type="ORF">DW2_15020</name>
</gene>
<dbReference type="STRING" id="1317124.DW2_15020"/>
<comment type="caution">
    <text evidence="1">The sequence shown here is derived from an EMBL/GenBank/DDBJ whole genome shotgun (WGS) entry which is preliminary data.</text>
</comment>
<dbReference type="OrthoDB" id="7876689at2"/>
<dbReference type="InterPro" id="IPR021395">
    <property type="entry name" value="DUF3035"/>
</dbReference>
<proteinExistence type="predicted"/>
<evidence type="ECO:0000313" key="2">
    <source>
        <dbReference type="Proteomes" id="UP000028607"/>
    </source>
</evidence>
<dbReference type="EMBL" id="AQRC01000013">
    <property type="protein sequence ID" value="KFE34042.1"/>
    <property type="molecule type" value="Genomic_DNA"/>
</dbReference>